<evidence type="ECO:0000313" key="1">
    <source>
        <dbReference type="EMBL" id="KAA9238575.1"/>
    </source>
</evidence>
<dbReference type="EMBL" id="VYVN01000024">
    <property type="protein sequence ID" value="KAA9238575.1"/>
    <property type="molecule type" value="Genomic_DNA"/>
</dbReference>
<sequence length="87" mass="9879">MIKGVTKTGFRYSFDERILKDFRTLRLFREVDKNPLYTPDLVDAILGKKQAEALVNHVAKRNGGFALDEKVGAELADILRNTKVKKS</sequence>
<proteinExistence type="predicted"/>
<dbReference type="Proteomes" id="UP000326476">
    <property type="component" value="Unassembled WGS sequence"/>
</dbReference>
<dbReference type="AlphaFoldDB" id="A0A329PH31"/>
<evidence type="ECO:0000313" key="2">
    <source>
        <dbReference type="Proteomes" id="UP000326476"/>
    </source>
</evidence>
<gene>
    <name evidence="1" type="ORF">F6I34_07990</name>
</gene>
<keyword evidence="2" id="KW-1185">Reference proteome</keyword>
<dbReference type="RefSeq" id="WP_111853328.1">
    <property type="nucleotide sequence ID" value="NZ_CP127382.2"/>
</dbReference>
<organism evidence="1 2">
    <name type="scientific">Aerococcus tenax</name>
    <dbReference type="NCBI Taxonomy" id="3078812"/>
    <lineage>
        <taxon>Bacteria</taxon>
        <taxon>Bacillati</taxon>
        <taxon>Bacillota</taxon>
        <taxon>Bacilli</taxon>
        <taxon>Lactobacillales</taxon>
        <taxon>Aerococcaceae</taxon>
        <taxon>Aerococcus</taxon>
    </lineage>
</organism>
<protein>
    <submittedName>
        <fullName evidence="1">Uncharacterized protein</fullName>
    </submittedName>
</protein>
<accession>A0A329PH31</accession>
<comment type="caution">
    <text evidence="1">The sequence shown here is derived from an EMBL/GenBank/DDBJ whole genome shotgun (WGS) entry which is preliminary data.</text>
</comment>
<reference evidence="2" key="1">
    <citation type="submission" date="2019-09" db="EMBL/GenBank/DDBJ databases">
        <title>Draft genome sequence assemblies of isolates from the urinary tract.</title>
        <authorList>
            <person name="Mores C.R."/>
            <person name="Putonti C."/>
            <person name="Wolfe A.J."/>
        </authorList>
    </citation>
    <scope>NUCLEOTIDE SEQUENCE [LARGE SCALE GENOMIC DNA]</scope>
    <source>
        <strain evidence="2">UMB8614</strain>
    </source>
</reference>
<name>A0A329PH31_9LACT</name>